<organism evidence="1 2">
    <name type="scientific">Tanacetum coccineum</name>
    <dbReference type="NCBI Taxonomy" id="301880"/>
    <lineage>
        <taxon>Eukaryota</taxon>
        <taxon>Viridiplantae</taxon>
        <taxon>Streptophyta</taxon>
        <taxon>Embryophyta</taxon>
        <taxon>Tracheophyta</taxon>
        <taxon>Spermatophyta</taxon>
        <taxon>Magnoliopsida</taxon>
        <taxon>eudicotyledons</taxon>
        <taxon>Gunneridae</taxon>
        <taxon>Pentapetalae</taxon>
        <taxon>asterids</taxon>
        <taxon>campanulids</taxon>
        <taxon>Asterales</taxon>
        <taxon>Asteraceae</taxon>
        <taxon>Asteroideae</taxon>
        <taxon>Anthemideae</taxon>
        <taxon>Anthemidinae</taxon>
        <taxon>Tanacetum</taxon>
    </lineage>
</organism>
<comment type="caution">
    <text evidence="1">The sequence shown here is derived from an EMBL/GenBank/DDBJ whole genome shotgun (WGS) entry which is preliminary data.</text>
</comment>
<keyword evidence="1" id="KW-0695">RNA-directed DNA polymerase</keyword>
<keyword evidence="1" id="KW-0548">Nucleotidyltransferase</keyword>
<protein>
    <submittedName>
        <fullName evidence="1">RNA-directed DNA polymerase, eukaryota, reverse transcriptase zinc-binding domain protein</fullName>
    </submittedName>
</protein>
<name>A0ABQ5IC76_9ASTR</name>
<accession>A0ABQ5IC76</accession>
<keyword evidence="2" id="KW-1185">Reference proteome</keyword>
<dbReference type="EMBL" id="BQNB010020596">
    <property type="protein sequence ID" value="GJT97615.1"/>
    <property type="molecule type" value="Genomic_DNA"/>
</dbReference>
<dbReference type="SUPFAM" id="SSF56219">
    <property type="entry name" value="DNase I-like"/>
    <property type="match status" value="1"/>
</dbReference>
<evidence type="ECO:0000313" key="2">
    <source>
        <dbReference type="Proteomes" id="UP001151760"/>
    </source>
</evidence>
<dbReference type="InterPro" id="IPR036691">
    <property type="entry name" value="Endo/exonu/phosph_ase_sf"/>
</dbReference>
<evidence type="ECO:0000313" key="1">
    <source>
        <dbReference type="EMBL" id="GJT97615.1"/>
    </source>
</evidence>
<sequence>MELQKEKMDTLNFTCNHDLKEVDHVSESNDEQPIDDFEILQTKLNNMDEQAFDNELGTEGDKKDGENSCGTRKRRKRMWIKDLCLKHNVHFLGIQESKMTRLELFRIKSMWGNYAFDYACSMARGLSGGLISIWDPNISWFPKLPYGIDSRLDASTIMAPIVMFGDMNRVRNAQERFGTTLNSIEADHFNSFIDSTGLVDLPIGGRSFTWDDKARCG</sequence>
<reference evidence="1" key="2">
    <citation type="submission" date="2022-01" db="EMBL/GenBank/DDBJ databases">
        <authorList>
            <person name="Yamashiro T."/>
            <person name="Shiraishi A."/>
            <person name="Satake H."/>
            <person name="Nakayama K."/>
        </authorList>
    </citation>
    <scope>NUCLEOTIDE SEQUENCE</scope>
</reference>
<dbReference type="Proteomes" id="UP001151760">
    <property type="component" value="Unassembled WGS sequence"/>
</dbReference>
<gene>
    <name evidence="1" type="ORF">Tco_1093133</name>
</gene>
<proteinExistence type="predicted"/>
<dbReference type="GO" id="GO:0003964">
    <property type="term" value="F:RNA-directed DNA polymerase activity"/>
    <property type="evidence" value="ECO:0007669"/>
    <property type="project" value="UniProtKB-KW"/>
</dbReference>
<reference evidence="1" key="1">
    <citation type="journal article" date="2022" name="Int. J. Mol. Sci.">
        <title>Draft Genome of Tanacetum Coccineum: Genomic Comparison of Closely Related Tanacetum-Family Plants.</title>
        <authorList>
            <person name="Yamashiro T."/>
            <person name="Shiraishi A."/>
            <person name="Nakayama K."/>
            <person name="Satake H."/>
        </authorList>
    </citation>
    <scope>NUCLEOTIDE SEQUENCE</scope>
</reference>
<keyword evidence="1" id="KW-0808">Transferase</keyword>